<accession>A0A1I7YII9</accession>
<organism evidence="2 3">
    <name type="scientific">Steinernema glaseri</name>
    <dbReference type="NCBI Taxonomy" id="37863"/>
    <lineage>
        <taxon>Eukaryota</taxon>
        <taxon>Metazoa</taxon>
        <taxon>Ecdysozoa</taxon>
        <taxon>Nematoda</taxon>
        <taxon>Chromadorea</taxon>
        <taxon>Rhabditida</taxon>
        <taxon>Tylenchina</taxon>
        <taxon>Panagrolaimomorpha</taxon>
        <taxon>Strongyloidoidea</taxon>
        <taxon>Steinernematidae</taxon>
        <taxon>Steinernema</taxon>
    </lineage>
</organism>
<name>A0A1I7YII9_9BILA</name>
<sequence>MKQRCQLIRGKVGEAISLAARTEKTKLDYAFFEDILRLTNYTPAKKWRDGGRRILHSSLVKVVELLIMTGYSALEINIESHDSALSRMKRDGQRICACLVLTISVLSLIVVLMIGLEMFWSGSHEHVPAKSEEPTENEPMVDDFLERGSRDYPSGVDDFLANTAQELCCKHRLCTRAHFRAEMCCQQKKCNFRCTENDPKELDRAYIEEAKDVYIRYCGEV</sequence>
<proteinExistence type="predicted"/>
<keyword evidence="1" id="KW-0812">Transmembrane</keyword>
<keyword evidence="1" id="KW-1133">Transmembrane helix</keyword>
<dbReference type="WBParaSite" id="L893_g16658.t1">
    <property type="protein sequence ID" value="L893_g16658.t1"/>
    <property type="gene ID" value="L893_g16658"/>
</dbReference>
<reference evidence="3" key="1">
    <citation type="submission" date="2016-11" db="UniProtKB">
        <authorList>
            <consortium name="WormBaseParasite"/>
        </authorList>
    </citation>
    <scope>IDENTIFICATION</scope>
</reference>
<evidence type="ECO:0000313" key="3">
    <source>
        <dbReference type="WBParaSite" id="L893_g16658.t1"/>
    </source>
</evidence>
<feature type="transmembrane region" description="Helical" evidence="1">
    <location>
        <begin position="95"/>
        <end position="120"/>
    </location>
</feature>
<dbReference type="AlphaFoldDB" id="A0A1I7YII9"/>
<evidence type="ECO:0000256" key="1">
    <source>
        <dbReference type="SAM" id="Phobius"/>
    </source>
</evidence>
<evidence type="ECO:0000313" key="2">
    <source>
        <dbReference type="Proteomes" id="UP000095287"/>
    </source>
</evidence>
<keyword evidence="1" id="KW-0472">Membrane</keyword>
<keyword evidence="2" id="KW-1185">Reference proteome</keyword>
<dbReference type="Proteomes" id="UP000095287">
    <property type="component" value="Unplaced"/>
</dbReference>
<protein>
    <submittedName>
        <fullName evidence="3">CXC domain-containing protein</fullName>
    </submittedName>
</protein>